<dbReference type="GO" id="GO:0016740">
    <property type="term" value="F:transferase activity"/>
    <property type="evidence" value="ECO:0007669"/>
    <property type="project" value="UniProtKB-KW"/>
</dbReference>
<accession>A0A4Y1ZFP8</accession>
<dbReference type="Proteomes" id="UP000319716">
    <property type="component" value="Unassembled WGS sequence"/>
</dbReference>
<organism evidence="1 2">
    <name type="scientific">Sporolactobacillus inulinus</name>
    <dbReference type="NCBI Taxonomy" id="2078"/>
    <lineage>
        <taxon>Bacteria</taxon>
        <taxon>Bacillati</taxon>
        <taxon>Bacillota</taxon>
        <taxon>Bacilli</taxon>
        <taxon>Bacillales</taxon>
        <taxon>Sporolactobacillaceae</taxon>
        <taxon>Sporolactobacillus</taxon>
    </lineage>
</organism>
<proteinExistence type="predicted"/>
<sequence length="158" mass="18733">MLNKISEFDEKYFNIYLSFLERTLVLSEFDVFEELLDIKKSFNVDINIKIGHLLYHYQFADLAVQFYQQAGNKHFDEQAYLNIIKEFKKQNMSREAFNFALEALNKGFTHFTLVEEVVEFTGETKDKAIQQQKYEIFKFVLNLFPDSSELQNLIIKAS</sequence>
<keyword evidence="1" id="KW-0808">Transferase</keyword>
<protein>
    <submittedName>
        <fullName evidence="1">Glycosyl transferase, group 2 family protein</fullName>
    </submittedName>
</protein>
<dbReference type="AlphaFoldDB" id="A0A4Y1ZFP8"/>
<evidence type="ECO:0000313" key="2">
    <source>
        <dbReference type="Proteomes" id="UP000319716"/>
    </source>
</evidence>
<gene>
    <name evidence="1" type="ORF">NBRC111894_3550</name>
</gene>
<dbReference type="EMBL" id="BEXB01000037">
    <property type="protein sequence ID" value="GAY77996.1"/>
    <property type="molecule type" value="Genomic_DNA"/>
</dbReference>
<evidence type="ECO:0000313" key="1">
    <source>
        <dbReference type="EMBL" id="GAY77996.1"/>
    </source>
</evidence>
<comment type="caution">
    <text evidence="1">The sequence shown here is derived from an EMBL/GenBank/DDBJ whole genome shotgun (WGS) entry which is preliminary data.</text>
</comment>
<name>A0A4Y1ZFP8_9BACL</name>
<reference evidence="1 2" key="1">
    <citation type="submission" date="2017-11" db="EMBL/GenBank/DDBJ databases">
        <title>Draft Genome Sequence of Sporolactobacillus inulinus NBRC 111894 Isolated from Koso, a Japanese Sugar-Vegetable Fermented Beverage.</title>
        <authorList>
            <person name="Chiou T.Y."/>
            <person name="Oshima K."/>
            <person name="Suda W."/>
            <person name="Hattori M."/>
            <person name="Takahashi T."/>
        </authorList>
    </citation>
    <scope>NUCLEOTIDE SEQUENCE [LARGE SCALE GENOMIC DNA]</scope>
    <source>
        <strain evidence="1 2">NBRC111894</strain>
    </source>
</reference>